<evidence type="ECO:0000313" key="4">
    <source>
        <dbReference type="Proteomes" id="UP000434957"/>
    </source>
</evidence>
<dbReference type="AlphaFoldDB" id="A0A6A3LL95"/>
<dbReference type="EMBL" id="QXFT01001903">
    <property type="protein sequence ID" value="KAE9307903.1"/>
    <property type="molecule type" value="Genomic_DNA"/>
</dbReference>
<reference evidence="1 3" key="1">
    <citation type="submission" date="2018-09" db="EMBL/GenBank/DDBJ databases">
        <title>Genomic investigation of the strawberry pathogen Phytophthora fragariae indicates pathogenicity is determined by transcriptional variation in three key races.</title>
        <authorList>
            <person name="Adams T.M."/>
            <person name="Armitage A.D."/>
            <person name="Sobczyk M.K."/>
            <person name="Bates H.J."/>
            <person name="Dunwell J.M."/>
            <person name="Nellist C.F."/>
            <person name="Harrison R.J."/>
        </authorList>
    </citation>
    <scope>NUCLEOTIDE SEQUENCE [LARGE SCALE GENOMIC DNA]</scope>
    <source>
        <strain evidence="1 3">SCRP249</strain>
        <strain evidence="2 4">SCRP333</strain>
    </source>
</reference>
<evidence type="ECO:0000313" key="3">
    <source>
        <dbReference type="Proteomes" id="UP000429607"/>
    </source>
</evidence>
<gene>
    <name evidence="1" type="ORF">PR001_g13746</name>
    <name evidence="2" type="ORF">PR003_g20880</name>
</gene>
<dbReference type="Proteomes" id="UP000429607">
    <property type="component" value="Unassembled WGS sequence"/>
</dbReference>
<evidence type="ECO:0000313" key="1">
    <source>
        <dbReference type="EMBL" id="KAE9019959.1"/>
    </source>
</evidence>
<dbReference type="Proteomes" id="UP000434957">
    <property type="component" value="Unassembled WGS sequence"/>
</dbReference>
<proteinExistence type="predicted"/>
<name>A0A6A3LL95_9STRA</name>
<protein>
    <submittedName>
        <fullName evidence="1">Uncharacterized protein</fullName>
    </submittedName>
</protein>
<comment type="caution">
    <text evidence="1">The sequence shown here is derived from an EMBL/GenBank/DDBJ whole genome shotgun (WGS) entry which is preliminary data.</text>
</comment>
<keyword evidence="4" id="KW-1185">Reference proteome</keyword>
<dbReference type="EMBL" id="QXFV01000954">
    <property type="protein sequence ID" value="KAE9019959.1"/>
    <property type="molecule type" value="Genomic_DNA"/>
</dbReference>
<evidence type="ECO:0000313" key="2">
    <source>
        <dbReference type="EMBL" id="KAE9307903.1"/>
    </source>
</evidence>
<organism evidence="1 3">
    <name type="scientific">Phytophthora rubi</name>
    <dbReference type="NCBI Taxonomy" id="129364"/>
    <lineage>
        <taxon>Eukaryota</taxon>
        <taxon>Sar</taxon>
        <taxon>Stramenopiles</taxon>
        <taxon>Oomycota</taxon>
        <taxon>Peronosporomycetes</taxon>
        <taxon>Peronosporales</taxon>
        <taxon>Peronosporaceae</taxon>
        <taxon>Phytophthora</taxon>
    </lineage>
</organism>
<sequence>MRRQLGALVTALASWIHDRVRARAALGQSRAAEQSVGRSVKAYGFYCCTGRAVYLEYGTGGTLASDTADTK</sequence>
<accession>A0A6A3LL95</accession>